<dbReference type="Proteomes" id="UP001147830">
    <property type="component" value="Unassembled WGS sequence"/>
</dbReference>
<dbReference type="GO" id="GO:0006281">
    <property type="term" value="P:DNA repair"/>
    <property type="evidence" value="ECO:0007669"/>
    <property type="project" value="InterPro"/>
</dbReference>
<evidence type="ECO:0000313" key="2">
    <source>
        <dbReference type="EMBL" id="MCT7359824.1"/>
    </source>
</evidence>
<dbReference type="GO" id="GO:0003677">
    <property type="term" value="F:DNA binding"/>
    <property type="evidence" value="ECO:0007669"/>
    <property type="project" value="InterPro"/>
</dbReference>
<dbReference type="GO" id="GO:0046872">
    <property type="term" value="F:metal ion binding"/>
    <property type="evidence" value="ECO:0007669"/>
    <property type="project" value="InterPro"/>
</dbReference>
<organism evidence="2 3">
    <name type="scientific">Thalassolituus pacificus</name>
    <dbReference type="NCBI Taxonomy" id="2975440"/>
    <lineage>
        <taxon>Bacteria</taxon>
        <taxon>Pseudomonadati</taxon>
        <taxon>Pseudomonadota</taxon>
        <taxon>Gammaproteobacteria</taxon>
        <taxon>Oceanospirillales</taxon>
        <taxon>Oceanospirillaceae</taxon>
        <taxon>Thalassolituus</taxon>
    </lineage>
</organism>
<dbReference type="InterPro" id="IPR000093">
    <property type="entry name" value="DNA_Rcmb_RecR"/>
</dbReference>
<dbReference type="Pfam" id="PF21176">
    <property type="entry name" value="RecR_HhH"/>
    <property type="match status" value="1"/>
</dbReference>
<reference evidence="2" key="2">
    <citation type="submission" date="2022-08" db="EMBL/GenBank/DDBJ databases">
        <authorList>
            <person name="Dong C."/>
        </authorList>
    </citation>
    <scope>NUCLEOTIDE SEQUENCE</scope>
    <source>
        <strain evidence="2">59MF3M-4</strain>
    </source>
</reference>
<dbReference type="EMBL" id="JAOANI010000019">
    <property type="protein sequence ID" value="MCT7359824.1"/>
    <property type="molecule type" value="Genomic_DNA"/>
</dbReference>
<dbReference type="InterPro" id="IPR023627">
    <property type="entry name" value="Rcmb_RecR"/>
</dbReference>
<name>A0A9X3ASC6_9GAMM</name>
<proteinExistence type="predicted"/>
<dbReference type="PANTHER" id="PTHR30446:SF0">
    <property type="entry name" value="RECOMBINATION PROTEIN RECR"/>
    <property type="match status" value="1"/>
</dbReference>
<dbReference type="PROSITE" id="PS01300">
    <property type="entry name" value="RECR"/>
    <property type="match status" value="1"/>
</dbReference>
<sequence>MQLPAEYRQLIDCFDALPGIGPRAAARLAQHVLEHDLGERLQQAILRGRDALQHCSQCRSYSLTPTCTLCADGERQQSRLLVLAGVDDLTLWEEAGYRGGYFILHGLLSPVSGVGPRQLHLPQLKRRVEALLAGEDIRSADIASAGIPAVHEPSTAGPLLVQVVLESSVEADATGQFIQDMLADLACQVQVLTPRQLDADLQRAQRSSAAGCAPAGAEE</sequence>
<dbReference type="Gene3D" id="3.40.1360.10">
    <property type="match status" value="1"/>
</dbReference>
<keyword evidence="3" id="KW-1185">Reference proteome</keyword>
<dbReference type="InterPro" id="IPR015967">
    <property type="entry name" value="Rcmb_RecR_Znf"/>
</dbReference>
<accession>A0A9X3ASC6</accession>
<dbReference type="Gene3D" id="1.10.8.420">
    <property type="entry name" value="RecR Domain 1"/>
    <property type="match status" value="1"/>
</dbReference>
<protein>
    <recommendedName>
        <fullName evidence="1">RecR protein domain-containing protein</fullName>
    </recommendedName>
</protein>
<evidence type="ECO:0000313" key="3">
    <source>
        <dbReference type="Proteomes" id="UP001147830"/>
    </source>
</evidence>
<dbReference type="RefSeq" id="WP_260976679.1">
    <property type="nucleotide sequence ID" value="NZ_JAOANI010000019.1"/>
</dbReference>
<reference evidence="2" key="1">
    <citation type="journal article" date="2022" name="Front. Microbiol.">
        <title>Genome-based taxonomic rearrangement of Oceanobacter-related bacteria including the description of Thalassolituus hydrocarbonoclasticus sp. nov. and Thalassolituus pacificus sp. nov. and emended description of the genus Thalassolituus.</title>
        <authorList>
            <person name="Dong C."/>
            <person name="Wei L."/>
            <person name="Wang J."/>
            <person name="Lai Q."/>
            <person name="Huang Z."/>
            <person name="Shao Z."/>
        </authorList>
    </citation>
    <scope>NUCLEOTIDE SEQUENCE</scope>
    <source>
        <strain evidence="2">59MF3M-4</strain>
    </source>
</reference>
<dbReference type="PANTHER" id="PTHR30446">
    <property type="entry name" value="RECOMBINATION PROTEIN RECR"/>
    <property type="match status" value="1"/>
</dbReference>
<feature type="domain" description="RecR protein" evidence="1">
    <location>
        <begin position="55"/>
        <end position="76"/>
    </location>
</feature>
<dbReference type="GO" id="GO:0006310">
    <property type="term" value="P:DNA recombination"/>
    <property type="evidence" value="ECO:0007669"/>
    <property type="project" value="InterPro"/>
</dbReference>
<evidence type="ECO:0000259" key="1">
    <source>
        <dbReference type="PROSITE" id="PS01300"/>
    </source>
</evidence>
<dbReference type="SUPFAM" id="SSF111304">
    <property type="entry name" value="Recombination protein RecR"/>
    <property type="match status" value="1"/>
</dbReference>
<gene>
    <name evidence="2" type="ORF">NYR02_12460</name>
</gene>
<dbReference type="AlphaFoldDB" id="A0A9X3ASC6"/>
<comment type="caution">
    <text evidence="2">The sequence shown here is derived from an EMBL/GenBank/DDBJ whole genome shotgun (WGS) entry which is preliminary data.</text>
</comment>